<dbReference type="InterPro" id="IPR016047">
    <property type="entry name" value="M23ase_b-sheet_dom"/>
</dbReference>
<feature type="compositionally biased region" description="Polar residues" evidence="1">
    <location>
        <begin position="30"/>
        <end position="41"/>
    </location>
</feature>
<evidence type="ECO:0000313" key="5">
    <source>
        <dbReference type="Proteomes" id="UP000306912"/>
    </source>
</evidence>
<evidence type="ECO:0000256" key="2">
    <source>
        <dbReference type="SAM" id="SignalP"/>
    </source>
</evidence>
<evidence type="ECO:0000313" key="4">
    <source>
        <dbReference type="EMBL" id="TLG70259.1"/>
    </source>
</evidence>
<accession>A0A5R8Q6H5</accession>
<dbReference type="AlphaFoldDB" id="A0A5R8Q6H5"/>
<dbReference type="OrthoDB" id="9809488at2"/>
<evidence type="ECO:0000256" key="1">
    <source>
        <dbReference type="SAM" id="MobiDB-lite"/>
    </source>
</evidence>
<comment type="caution">
    <text evidence="4">The sequence shown here is derived from an EMBL/GenBank/DDBJ whole genome shotgun (WGS) entry which is preliminary data.</text>
</comment>
<dbReference type="InterPro" id="IPR011055">
    <property type="entry name" value="Dup_hybrid_motif"/>
</dbReference>
<feature type="chain" id="PRO_5024466818" evidence="2">
    <location>
        <begin position="25"/>
        <end position="1236"/>
    </location>
</feature>
<dbReference type="Proteomes" id="UP000306912">
    <property type="component" value="Unassembled WGS sequence"/>
</dbReference>
<dbReference type="PANTHER" id="PTHR21666:SF270">
    <property type="entry name" value="MUREIN HYDROLASE ACTIVATOR ENVC"/>
    <property type="match status" value="1"/>
</dbReference>
<dbReference type="CDD" id="cd12797">
    <property type="entry name" value="M23_peptidase"/>
    <property type="match status" value="1"/>
</dbReference>
<name>A0A5R8Q6H5_9FIRM</name>
<dbReference type="SUPFAM" id="SSF51261">
    <property type="entry name" value="Duplicated hybrid motif"/>
    <property type="match status" value="1"/>
</dbReference>
<dbReference type="PANTHER" id="PTHR21666">
    <property type="entry name" value="PEPTIDASE-RELATED"/>
    <property type="match status" value="1"/>
</dbReference>
<feature type="signal peptide" evidence="2">
    <location>
        <begin position="1"/>
        <end position="24"/>
    </location>
</feature>
<feature type="region of interest" description="Disordered" evidence="1">
    <location>
        <begin position="30"/>
        <end position="75"/>
    </location>
</feature>
<dbReference type="Gene3D" id="2.70.70.10">
    <property type="entry name" value="Glucose Permease (Domain IIA)"/>
    <property type="match status" value="1"/>
</dbReference>
<proteinExistence type="predicted"/>
<reference evidence="4 5" key="1">
    <citation type="submission" date="2019-05" db="EMBL/GenBank/DDBJ databases">
        <title>Culicoidintestinum kansasii gen. nov., sp. nov. from the gastrointestinal tract of the biting midge, Culicoides sonorensis.</title>
        <authorList>
            <person name="Neupane S."/>
            <person name="Ghosh A."/>
            <person name="Gunther S."/>
            <person name="Martin K."/>
            <person name="Zurek L."/>
        </authorList>
    </citation>
    <scope>NUCLEOTIDE SEQUENCE [LARGE SCALE GENOMIC DNA]</scope>
    <source>
        <strain evidence="4 5">CS-1</strain>
    </source>
</reference>
<gene>
    <name evidence="4" type="ORF">FEZ08_12045</name>
</gene>
<dbReference type="GO" id="GO:0004222">
    <property type="term" value="F:metalloendopeptidase activity"/>
    <property type="evidence" value="ECO:0007669"/>
    <property type="project" value="TreeGrafter"/>
</dbReference>
<dbReference type="InParanoid" id="A0A5R8Q6H5"/>
<feature type="domain" description="M23ase beta-sheet core" evidence="3">
    <location>
        <begin position="1107"/>
        <end position="1200"/>
    </location>
</feature>
<dbReference type="InterPro" id="IPR050570">
    <property type="entry name" value="Cell_wall_metabolism_enzyme"/>
</dbReference>
<organism evidence="4 5">
    <name type="scientific">Culicoidibacter larvae</name>
    <dbReference type="NCBI Taxonomy" id="2579976"/>
    <lineage>
        <taxon>Bacteria</taxon>
        <taxon>Bacillati</taxon>
        <taxon>Bacillota</taxon>
        <taxon>Culicoidibacteria</taxon>
        <taxon>Culicoidibacterales</taxon>
        <taxon>Culicoidibacteraceae</taxon>
        <taxon>Culicoidibacter</taxon>
    </lineage>
</organism>
<sequence>MKKFLFVIITMIMVVSVTPLDVFAFEQEQSATNTELSTTNNAEDDDATSENQRTDNSEEISDNNVDRGAQRTTDLTSIAQPTELNASYLFSMVQDGQFKIQADTKNGESTLNAADVSAKLINVLNGSEQSMIVGPTSKPGYINYGLNLNDWSVGEYTIQITNKQKQFKISNSENKQSIATLGSTGKIASISQEDGELRIFISNMSADYLAGIIEYSQFRIQAETRIGSQPLLASNVSAKLVNVNTQQETTLTPTATSMLGRINLGMNLSDWNVGEYEVKITSGSNMNWIRNTINIQDSFDLGATGRVATISQTNNRLRITVTEYTNLKADYLFSMVQDGQFKIQADTKNETISQSATDVTAKLINVATGTEQAMIVGSTSKSGYINYGLKLADWGLGEYEVKITSKNLDTWVKNSENQQSSVVLGSTGKIALINQNNGRLRIIITNMNVNHFDGLIENNQLRIQGDSRLGTQTLTASNVIAKLVEINTQQEISLTPTATSVAGRINYGLNITNWNVGEYEIRVTTGNTLTWMTNVSNKQETIALGTTGKVAIISQANNRLRITVTEYANLNADYLFSMVQDDQFKIQADTKNETISQSATDVTAKLINVATGTEQSMIIGPTSKSGYINYGLKLADWEFGEYEVKVTNKNLTSWIMNSGNQQNVAILGNTGKIAFVNQNNGHLRITITSLSADYLFGLIEYGQLRIQADSRLGAQTLTASNVTAELVNINTREETSLTPTITSVAGRINYGLNLANWKTGEYEIRINNGKNKSWMTNSSNKNDIILLDAATNKVAITKQVDNHLRIIITNATNINASHLYTLNENNRFIIQADSTFDVEDGTQKLSSGIVSAKFVNTINNKEQDMIIGATSKAGFINYGINAQDLVPGHYEIKLTSGALNTWITAQPNMRETFSIGNNGKLAEINVVNGRLHIKITSLTANFLDGLNQDGQFKVQADTRVNEPNSSTALTKAQVTAVFVNTSSGYEQSMSVGNTSVSGCVNYGLDINVLKAGEYRVLLSYSKYKLWIKNFDNKQKTIKLGDSGKTVTIFAQSDGNLRIKITDNSSSFIWPTDSRTITANYMPNGSPCDSWSGPAWCYPHTSGTNWGRHYGIDIGGTYGSNVKAAASGTIVEIDYNTGARGNYIIISHGNGLYTGYYHLSGFQRTSGYVSQGETIGYMGGSGYYDLKYYDTHLHFQVVKGSYYSNDYSVDPANYLPGLTYQWGYSRSFQVTLLKNEQ</sequence>
<dbReference type="Pfam" id="PF01551">
    <property type="entry name" value="Peptidase_M23"/>
    <property type="match status" value="1"/>
</dbReference>
<protein>
    <submittedName>
        <fullName evidence="4">M23 family metallopeptidase</fullName>
    </submittedName>
</protein>
<dbReference type="EMBL" id="VBWP01000022">
    <property type="protein sequence ID" value="TLG70259.1"/>
    <property type="molecule type" value="Genomic_DNA"/>
</dbReference>
<evidence type="ECO:0000259" key="3">
    <source>
        <dbReference type="Pfam" id="PF01551"/>
    </source>
</evidence>
<keyword evidence="5" id="KW-1185">Reference proteome</keyword>
<keyword evidence="2" id="KW-0732">Signal</keyword>